<dbReference type="EMBL" id="JAUSRO010000009">
    <property type="protein sequence ID" value="MDP9900897.1"/>
    <property type="molecule type" value="Genomic_DNA"/>
</dbReference>
<evidence type="ECO:0000256" key="3">
    <source>
        <dbReference type="ARBA" id="ARBA00023163"/>
    </source>
</evidence>
<dbReference type="SUPFAM" id="SSF46689">
    <property type="entry name" value="Homeodomain-like"/>
    <property type="match status" value="2"/>
</dbReference>
<dbReference type="Pfam" id="PF12833">
    <property type="entry name" value="HTH_18"/>
    <property type="match status" value="1"/>
</dbReference>
<organism evidence="5 6">
    <name type="scientific">Variovorax ginsengisoli</name>
    <dbReference type="NCBI Taxonomy" id="363844"/>
    <lineage>
        <taxon>Bacteria</taxon>
        <taxon>Pseudomonadati</taxon>
        <taxon>Pseudomonadota</taxon>
        <taxon>Betaproteobacteria</taxon>
        <taxon>Burkholderiales</taxon>
        <taxon>Comamonadaceae</taxon>
        <taxon>Variovorax</taxon>
    </lineage>
</organism>
<evidence type="ECO:0000313" key="5">
    <source>
        <dbReference type="EMBL" id="MDP9900897.1"/>
    </source>
</evidence>
<dbReference type="PANTHER" id="PTHR46796:SF12">
    <property type="entry name" value="HTH-TYPE DNA-BINDING TRANSCRIPTIONAL ACTIVATOR EUTR"/>
    <property type="match status" value="1"/>
</dbReference>
<dbReference type="RefSeq" id="WP_307690683.1">
    <property type="nucleotide sequence ID" value="NZ_JAUSRO010000009.1"/>
</dbReference>
<comment type="caution">
    <text evidence="5">The sequence shown here is derived from an EMBL/GenBank/DDBJ whole genome shotgun (WGS) entry which is preliminary data.</text>
</comment>
<gene>
    <name evidence="5" type="ORF">J2W36_003163</name>
</gene>
<dbReference type="PROSITE" id="PS01124">
    <property type="entry name" value="HTH_ARAC_FAMILY_2"/>
    <property type="match status" value="1"/>
</dbReference>
<protein>
    <submittedName>
        <fullName evidence="5">AraC family ethanolamine operon transcriptional activator</fullName>
    </submittedName>
</protein>
<dbReference type="Gene3D" id="1.10.10.60">
    <property type="entry name" value="Homeodomain-like"/>
    <property type="match status" value="1"/>
</dbReference>
<sequence length="332" mass="36630">MSSRSLEAITDPHATSRLCVHTRDAQEQASSFGLLHQSYEQLSTGAFSGSLFAISANDITVFRESLDQSVFQTGVSDTQHITIAAACELSERAYWNGRHIDQDSVVAFTPGREFELRTPMRSVCVGISLAPSVLQSLSPERPPEYWQKLFTHHDCWSETGRLKFDLQSRIMHLLQQVGAAGDPADGAADLLDLRELAIDYLGSVVERGQTGGQKLRIDSYPRIARRARAAMLERLGEPLSVTDLCNELGCSRRSLQYAFESIYDLGPVAYLRTLRLAAARRQLTSGMPGTTVQEVAAAVGFSHLPRFAQEYARMFGERPSESLAAHRPARAA</sequence>
<dbReference type="InterPro" id="IPR018060">
    <property type="entry name" value="HTH_AraC"/>
</dbReference>
<dbReference type="InterPro" id="IPR050204">
    <property type="entry name" value="AraC_XylS_family_regulators"/>
</dbReference>
<dbReference type="Proteomes" id="UP001226867">
    <property type="component" value="Unassembled WGS sequence"/>
</dbReference>
<keyword evidence="1" id="KW-0805">Transcription regulation</keyword>
<evidence type="ECO:0000256" key="2">
    <source>
        <dbReference type="ARBA" id="ARBA00023125"/>
    </source>
</evidence>
<reference evidence="5 6" key="1">
    <citation type="submission" date="2023-07" db="EMBL/GenBank/DDBJ databases">
        <title>Sorghum-associated microbial communities from plants grown in Nebraska, USA.</title>
        <authorList>
            <person name="Schachtman D."/>
        </authorList>
    </citation>
    <scope>NUCLEOTIDE SEQUENCE [LARGE SCALE GENOMIC DNA]</scope>
    <source>
        <strain evidence="5 6">DS1607</strain>
    </source>
</reference>
<evidence type="ECO:0000259" key="4">
    <source>
        <dbReference type="PROSITE" id="PS01124"/>
    </source>
</evidence>
<dbReference type="SMART" id="SM00342">
    <property type="entry name" value="HTH_ARAC"/>
    <property type="match status" value="1"/>
</dbReference>
<name>A0ABT9S960_9BURK</name>
<evidence type="ECO:0000313" key="6">
    <source>
        <dbReference type="Proteomes" id="UP001226867"/>
    </source>
</evidence>
<dbReference type="InterPro" id="IPR009057">
    <property type="entry name" value="Homeodomain-like_sf"/>
</dbReference>
<feature type="domain" description="HTH araC/xylS-type" evidence="4">
    <location>
        <begin position="225"/>
        <end position="325"/>
    </location>
</feature>
<evidence type="ECO:0000256" key="1">
    <source>
        <dbReference type="ARBA" id="ARBA00023015"/>
    </source>
</evidence>
<proteinExistence type="predicted"/>
<accession>A0ABT9S960</accession>
<keyword evidence="6" id="KW-1185">Reference proteome</keyword>
<keyword evidence="3" id="KW-0804">Transcription</keyword>
<keyword evidence="2" id="KW-0238">DNA-binding</keyword>
<dbReference type="PANTHER" id="PTHR46796">
    <property type="entry name" value="HTH-TYPE TRANSCRIPTIONAL ACTIVATOR RHAS-RELATED"/>
    <property type="match status" value="1"/>
</dbReference>